<accession>F8AKE5</accession>
<keyword evidence="6" id="KW-0812">Transmembrane</keyword>
<dbReference type="eggNOG" id="arCOG05082">
    <property type="taxonomic scope" value="Archaea"/>
</dbReference>
<dbReference type="RefSeq" id="WP_013866531.1">
    <property type="nucleotide sequence ID" value="NC_015636.1"/>
</dbReference>
<dbReference type="OrthoDB" id="382746at2157"/>
<feature type="transmembrane region" description="Helical" evidence="6">
    <location>
        <begin position="12"/>
        <end position="35"/>
    </location>
</feature>
<proteinExistence type="predicted"/>
<reference evidence="7" key="1">
    <citation type="submission" date="2011-05" db="EMBL/GenBank/DDBJ databases">
        <title>Complete sequence of chromosome of Methanothermococcus okinawensis IH1.</title>
        <authorList>
            <consortium name="US DOE Joint Genome Institute"/>
            <person name="Lucas S."/>
            <person name="Han J."/>
            <person name="Lapidus A."/>
            <person name="Cheng J.-F."/>
            <person name="Goodwin L."/>
            <person name="Pitluck S."/>
            <person name="Peters L."/>
            <person name="Mikhailova N."/>
            <person name="Held B."/>
            <person name="Han C."/>
            <person name="Tapia R."/>
            <person name="Land M."/>
            <person name="Hauser L."/>
            <person name="Kyrpides N."/>
            <person name="Ivanova N."/>
            <person name="Pagani I."/>
            <person name="Sieprawska-Lupa M."/>
            <person name="Takai K."/>
            <person name="Miyazaki J."/>
            <person name="Whitman W."/>
            <person name="Woyke T."/>
        </authorList>
    </citation>
    <scope>NUCLEOTIDE SEQUENCE</scope>
    <source>
        <strain evidence="7">IH1</strain>
    </source>
</reference>
<protein>
    <recommendedName>
        <fullName evidence="9">Class III signal peptide-containing protein</fullName>
    </recommendedName>
</protein>
<dbReference type="KEGG" id="mok:Metok_0356"/>
<evidence type="ECO:0000256" key="5">
    <source>
        <dbReference type="ARBA" id="ARBA00023263"/>
    </source>
</evidence>
<gene>
    <name evidence="7" type="ordered locus">Metok_0356</name>
</gene>
<sequence length="64" mass="7076">MIKKIYSQRGQISLEFSILMFAGITAAVVLGYYMIKSSIDVKNTNINTINKTSDATMNALKTVD</sequence>
<keyword evidence="6" id="KW-0472">Membrane</keyword>
<dbReference type="GeneID" id="10772477"/>
<dbReference type="GO" id="GO:0005576">
    <property type="term" value="C:extracellular region"/>
    <property type="evidence" value="ECO:0007669"/>
    <property type="project" value="UniProtKB-SubCell"/>
</dbReference>
<evidence type="ECO:0000256" key="1">
    <source>
        <dbReference type="ARBA" id="ARBA00004241"/>
    </source>
</evidence>
<evidence type="ECO:0000313" key="8">
    <source>
        <dbReference type="Proteomes" id="UP000009296"/>
    </source>
</evidence>
<dbReference type="GO" id="GO:0009986">
    <property type="term" value="C:cell surface"/>
    <property type="evidence" value="ECO:0007669"/>
    <property type="project" value="UniProtKB-SubCell"/>
</dbReference>
<dbReference type="STRING" id="647113.Metok_0356"/>
<dbReference type="EMBL" id="CP002792">
    <property type="protein sequence ID" value="AEH06345.1"/>
    <property type="molecule type" value="Genomic_DNA"/>
</dbReference>
<keyword evidence="5" id="KW-0281">Fimbrium</keyword>
<evidence type="ECO:0000313" key="7">
    <source>
        <dbReference type="EMBL" id="AEH06345.1"/>
    </source>
</evidence>
<evidence type="ECO:0000256" key="2">
    <source>
        <dbReference type="ARBA" id="ARBA00004561"/>
    </source>
</evidence>
<evidence type="ECO:0008006" key="9">
    <source>
        <dbReference type="Google" id="ProtNLM"/>
    </source>
</evidence>
<comment type="subcellular location">
    <subcellularLocation>
        <location evidence="1">Cell surface</location>
    </subcellularLocation>
    <subcellularLocation>
        <location evidence="2">Fimbrium</location>
    </subcellularLocation>
    <subcellularLocation>
        <location evidence="3">Secreted</location>
    </subcellularLocation>
</comment>
<name>F8AKE5_METOI</name>
<dbReference type="Proteomes" id="UP000009296">
    <property type="component" value="Chromosome"/>
</dbReference>
<dbReference type="InterPro" id="IPR007166">
    <property type="entry name" value="Class3_signal_pept_motif"/>
</dbReference>
<dbReference type="Pfam" id="PF04021">
    <property type="entry name" value="Class_IIIsignal"/>
    <property type="match status" value="1"/>
</dbReference>
<dbReference type="HOGENOM" id="CLU_197251_2_0_2"/>
<evidence type="ECO:0000256" key="6">
    <source>
        <dbReference type="SAM" id="Phobius"/>
    </source>
</evidence>
<evidence type="ECO:0000256" key="4">
    <source>
        <dbReference type="ARBA" id="ARBA00022525"/>
    </source>
</evidence>
<organism evidence="7 8">
    <name type="scientific">Methanothermococcus okinawensis (strain DSM 14208 / JCM 11175 / IH1)</name>
    <dbReference type="NCBI Taxonomy" id="647113"/>
    <lineage>
        <taxon>Archaea</taxon>
        <taxon>Methanobacteriati</taxon>
        <taxon>Methanobacteriota</taxon>
        <taxon>Methanomada group</taxon>
        <taxon>Methanococci</taxon>
        <taxon>Methanococcales</taxon>
        <taxon>Methanococcaceae</taxon>
        <taxon>Methanothermococcus</taxon>
    </lineage>
</organism>
<keyword evidence="6" id="KW-1133">Transmembrane helix</keyword>
<evidence type="ECO:0000256" key="3">
    <source>
        <dbReference type="ARBA" id="ARBA00004613"/>
    </source>
</evidence>
<dbReference type="AlphaFoldDB" id="F8AKE5"/>
<keyword evidence="4" id="KW-0964">Secreted</keyword>
<keyword evidence="8" id="KW-1185">Reference proteome</keyword>